<sequence>MRRLSARLGGCGGRSFLGRLVPFDRFRFGHERLFQHVAHMGDRNDLEPFLHVVRNVGQILDVLFGDEDRLDPAAQGREQLFLQPADGHGIAAQRHLARHGDILAHRDLRQHRHDRGHHGEARGRTVLGRRPVRHVDVDVPAVELRRLHPDLGRDGPDIGACGVDRFLHHVAQFPGRLHPALARQAQGFDLEKIAAHAGPGQPGHNADLVFLLGQTVAVFAHAQIVFQRLPRDLHLLLVFAHDLGHGLACQFRDVAFEVPHPRLAGVIADDVGQGAVGHLELALAKPVVLDLLVDEVLLGDLALFVFGVARQRNDLHPVQKRAGHVVGVRRGQEHHVRQVVFHFEIVVHEGRVLLRVEHFEHRRGRVAAEILPHLVDFIEQDERVRGLGLFQRLNDLAGHRADIGPAVTANFAFVTHAAQRDANELAPRGLGDRFAQRRLTDTRRTDEAHDRPLQLFRALLHGEVFDDPFLDLLKPVMVVVQNLLRVVEVLLHAAFHAPRDRQHPVEVVAHDRRLGAHRAHVLELLELRIGLFAGLFRQLGRVDAVFQFLKLVLAFAVLAQFLLDRLHLFVQVILPLRALHLALHARLDLLFDLKNGHFALHQAIDLLKPLVDREGFQKILLLVDFHAKMTGHEVGEFRRFAGLGHRRKRLFRDVLLHLGIAFEFLTDRPHERLGGGFVTDGFDKDFGLGLEEVGVGQEFVDLHPRLAFDQHLHGAVGQFEQLQDVCQNACAVDAVFVRVVDRRVDLARQQDLLVVRHHLFQCLHALLATDEERHDHMRKDHDVAQRQDRMDLC</sequence>
<evidence type="ECO:0000313" key="1">
    <source>
        <dbReference type="EMBL" id="EAQ13717.1"/>
    </source>
</evidence>
<dbReference type="AlphaFoldDB" id="A3VDX8"/>
<name>A3VDX8_9RHOB</name>
<gene>
    <name evidence="1" type="ORF">RB2654_03349</name>
</gene>
<dbReference type="EMBL" id="AAMT01000004">
    <property type="protein sequence ID" value="EAQ13717.1"/>
    <property type="molecule type" value="Genomic_DNA"/>
</dbReference>
<protein>
    <submittedName>
        <fullName evidence="1">Uncharacterized protein</fullName>
    </submittedName>
</protein>
<organism evidence="1 2">
    <name type="scientific">Maritimibacter alkaliphilus HTCC2654</name>
    <dbReference type="NCBI Taxonomy" id="314271"/>
    <lineage>
        <taxon>Bacteria</taxon>
        <taxon>Pseudomonadati</taxon>
        <taxon>Pseudomonadota</taxon>
        <taxon>Alphaproteobacteria</taxon>
        <taxon>Rhodobacterales</taxon>
        <taxon>Roseobacteraceae</taxon>
        <taxon>Maritimibacter</taxon>
    </lineage>
</organism>
<dbReference type="HOGENOM" id="CLU_350450_0_0_5"/>
<accession>A3VDX8</accession>
<dbReference type="AntiFam" id="ANF00086">
    <property type="entry name" value="Shadow ORF (opposite lon)"/>
</dbReference>
<proteinExistence type="predicted"/>
<keyword evidence="2" id="KW-1185">Reference proteome</keyword>
<dbReference type="Proteomes" id="UP000002931">
    <property type="component" value="Unassembled WGS sequence"/>
</dbReference>
<reference evidence="1 2" key="1">
    <citation type="journal article" date="2010" name="J. Bacteriol.">
        <title>Genome sequences of Pelagibaca bermudensis HTCC2601T and Maritimibacter alkaliphilus HTCC2654T, the type strains of two marine Roseobacter genera.</title>
        <authorList>
            <person name="Thrash J.C."/>
            <person name="Cho J.C."/>
            <person name="Ferriera S."/>
            <person name="Johnson J."/>
            <person name="Vergin K.L."/>
            <person name="Giovannoni S.J."/>
        </authorList>
    </citation>
    <scope>NUCLEOTIDE SEQUENCE [LARGE SCALE GENOMIC DNA]</scope>
    <source>
        <strain evidence="1 2">HTCC2654</strain>
    </source>
</reference>
<dbReference type="eggNOG" id="ENOG502Z8YK">
    <property type="taxonomic scope" value="Bacteria"/>
</dbReference>
<comment type="caution">
    <text evidence="1">The sequence shown here is derived from an EMBL/GenBank/DDBJ whole genome shotgun (WGS) entry which is preliminary data.</text>
</comment>
<evidence type="ECO:0000313" key="2">
    <source>
        <dbReference type="Proteomes" id="UP000002931"/>
    </source>
</evidence>